<organism evidence="1 2">
    <name type="scientific">Nannocystis pusilla</name>
    <dbReference type="NCBI Taxonomy" id="889268"/>
    <lineage>
        <taxon>Bacteria</taxon>
        <taxon>Pseudomonadati</taxon>
        <taxon>Myxococcota</taxon>
        <taxon>Polyangia</taxon>
        <taxon>Nannocystales</taxon>
        <taxon>Nannocystaceae</taxon>
        <taxon>Nannocystis</taxon>
    </lineage>
</organism>
<keyword evidence="2" id="KW-1185">Reference proteome</keyword>
<name>A0A9X3ELD7_9BACT</name>
<gene>
    <name evidence="1" type="ORF">OV079_06900</name>
</gene>
<dbReference type="Proteomes" id="UP001150924">
    <property type="component" value="Unassembled WGS sequence"/>
</dbReference>
<proteinExistence type="predicted"/>
<protein>
    <submittedName>
        <fullName evidence="1">Uncharacterized protein</fullName>
    </submittedName>
</protein>
<evidence type="ECO:0000313" key="1">
    <source>
        <dbReference type="EMBL" id="MCY1005304.1"/>
    </source>
</evidence>
<dbReference type="AlphaFoldDB" id="A0A9X3ELD7"/>
<evidence type="ECO:0000313" key="2">
    <source>
        <dbReference type="Proteomes" id="UP001150924"/>
    </source>
</evidence>
<dbReference type="RefSeq" id="WP_267766952.1">
    <property type="nucleotide sequence ID" value="NZ_JAPNKE010000002.1"/>
</dbReference>
<sequence>MRPWVDLYVQHQALRAMNDREAANEVRQVLRKLSEKPYAVLRRDAQARLVEGRVPQSPSVQYTLGRERGGEELELAALPPPLQEAVALRNARLAVLLRFDRRAERLQELNIMLSGQRHDDSPWAVAVHLPHDRQTADRPQGDRDGIGACGHAALHCHVGPTLDHEPKVRVPFPPLRPAQLVEWAVSQVVPTAEFEPAPWSGVEAMLRPS</sequence>
<dbReference type="EMBL" id="JAPNKE010000002">
    <property type="protein sequence ID" value="MCY1005304.1"/>
    <property type="molecule type" value="Genomic_DNA"/>
</dbReference>
<accession>A0A9X3ELD7</accession>
<comment type="caution">
    <text evidence="1">The sequence shown here is derived from an EMBL/GenBank/DDBJ whole genome shotgun (WGS) entry which is preliminary data.</text>
</comment>
<reference evidence="1" key="1">
    <citation type="submission" date="2022-11" db="EMBL/GenBank/DDBJ databases">
        <title>Minimal conservation of predation-associated metabolite biosynthetic gene clusters underscores biosynthetic potential of Myxococcota including descriptions for ten novel species: Archangium lansinium sp. nov., Myxococcus landrumus sp. nov., Nannocystis bai.</title>
        <authorList>
            <person name="Ahearne A."/>
            <person name="Stevens C."/>
            <person name="Phillips K."/>
        </authorList>
    </citation>
    <scope>NUCLEOTIDE SEQUENCE</scope>
    <source>
        <strain evidence="1">Na p29</strain>
    </source>
</reference>